<name>A0AAU8GG67_9CAUD</name>
<proteinExistence type="predicted"/>
<gene>
    <name evidence="1" type="ORF">YRYPWZST_CDS0098</name>
</gene>
<protein>
    <submittedName>
        <fullName evidence="1">Uncharacterized protein</fullName>
    </submittedName>
</protein>
<dbReference type="EMBL" id="PP856722">
    <property type="protein sequence ID" value="XCH40499.1"/>
    <property type="molecule type" value="Genomic_DNA"/>
</dbReference>
<accession>A0AAU8GG67</accession>
<evidence type="ECO:0000313" key="1">
    <source>
        <dbReference type="EMBL" id="XCH40499.1"/>
    </source>
</evidence>
<sequence>MALIVCITKAVKEHPIKAACETLIFEDEEMGRQYVKDHETFVISVEKATRVIKYVNTRTEVQSW</sequence>
<organism evidence="1">
    <name type="scientific">Salmonella phage vB_SEnST11_KE23</name>
    <dbReference type="NCBI Taxonomy" id="3161174"/>
    <lineage>
        <taxon>Viruses</taxon>
        <taxon>Duplodnaviria</taxon>
        <taxon>Heunggongvirae</taxon>
        <taxon>Uroviricota</taxon>
        <taxon>Caudoviricetes</taxon>
        <taxon>Vequintavirinae</taxon>
        <taxon>Seunavirus</taxon>
    </lineage>
</organism>
<reference evidence="1" key="1">
    <citation type="submission" date="2024-05" db="EMBL/GenBank/DDBJ databases">
        <authorList>
            <person name="Mugo M.M."/>
            <person name="Musyoki A.M."/>
            <person name="Makumi A.M."/>
            <person name="Mutai I."/>
            <person name="Drechsel O."/>
            <person name="Kering K.K."/>
            <person name="Muturi P."/>
            <person name="Mbae C.K."/>
            <person name="Kariuki S.M."/>
        </authorList>
    </citation>
    <scope>NUCLEOTIDE SEQUENCE</scope>
</reference>